<evidence type="ECO:0000256" key="8">
    <source>
        <dbReference type="ARBA" id="ARBA00023136"/>
    </source>
</evidence>
<accession>A0ABV8NVT3</accession>
<keyword evidence="6" id="KW-0029">Amino-acid transport</keyword>
<dbReference type="EMBL" id="JBHSBV010000001">
    <property type="protein sequence ID" value="MFC4200008.1"/>
    <property type="molecule type" value="Genomic_DNA"/>
</dbReference>
<evidence type="ECO:0000256" key="7">
    <source>
        <dbReference type="ARBA" id="ARBA00022989"/>
    </source>
</evidence>
<reference evidence="12" key="1">
    <citation type="journal article" date="2019" name="Int. J. Syst. Evol. Microbiol.">
        <title>The Global Catalogue of Microorganisms (GCM) 10K type strain sequencing project: providing services to taxonomists for standard genome sequencing and annotation.</title>
        <authorList>
            <consortium name="The Broad Institute Genomics Platform"/>
            <consortium name="The Broad Institute Genome Sequencing Center for Infectious Disease"/>
            <person name="Wu L."/>
            <person name="Ma J."/>
        </authorList>
    </citation>
    <scope>NUCLEOTIDE SEQUENCE [LARGE SCALE GENOMIC DNA]</scope>
    <source>
        <strain evidence="12">LMG 24813</strain>
    </source>
</reference>
<feature type="transmembrane region" description="Helical" evidence="9">
    <location>
        <begin position="12"/>
        <end position="35"/>
    </location>
</feature>
<evidence type="ECO:0000256" key="3">
    <source>
        <dbReference type="ARBA" id="ARBA00022448"/>
    </source>
</evidence>
<dbReference type="PROSITE" id="PS50928">
    <property type="entry name" value="ABC_TM1"/>
    <property type="match status" value="1"/>
</dbReference>
<dbReference type="InterPro" id="IPR000515">
    <property type="entry name" value="MetI-like"/>
</dbReference>
<dbReference type="InterPro" id="IPR043429">
    <property type="entry name" value="ArtM/GltK/GlnP/TcyL/YhdX-like"/>
</dbReference>
<comment type="similarity">
    <text evidence="2">Belongs to the binding-protein-dependent transport system permease family. HisMQ subfamily.</text>
</comment>
<comment type="caution">
    <text evidence="11">The sequence shown here is derived from an EMBL/GenBank/DDBJ whole genome shotgun (WGS) entry which is preliminary data.</text>
</comment>
<sequence length="224" mass="24734">MHWLSYSTPLLQGAWVTVQLTVMSTLLGAVVSFALGMGRLARGRLLRLPSIAIIELFRGTSLLVQLFWLYFALPVFGQMAGVDLRMPPVVAGVLALGLNIGAYGAEVVRGAIQAVPRSQYEAAKALDFTPRQIMWRIALPQAIPEMMPSFCNLAVQNLKDTALVSLISLGDLAFRAEQIRNFTQDSTTIYTLLLFMYFGMALVLMAVMKTLEHSVGRWRAVARN</sequence>
<evidence type="ECO:0000256" key="4">
    <source>
        <dbReference type="ARBA" id="ARBA00022475"/>
    </source>
</evidence>
<dbReference type="NCBIfam" id="TIGR03004">
    <property type="entry name" value="ectoine_ehuC"/>
    <property type="match status" value="1"/>
</dbReference>
<keyword evidence="8 9" id="KW-0472">Membrane</keyword>
<feature type="domain" description="ABC transmembrane type-1" evidence="10">
    <location>
        <begin position="14"/>
        <end position="206"/>
    </location>
</feature>
<gene>
    <name evidence="11" type="primary">ehuC</name>
    <name evidence="11" type="ORF">ACFOY1_03485</name>
</gene>
<evidence type="ECO:0000256" key="2">
    <source>
        <dbReference type="ARBA" id="ARBA00010072"/>
    </source>
</evidence>
<dbReference type="Pfam" id="PF00528">
    <property type="entry name" value="BPD_transp_1"/>
    <property type="match status" value="1"/>
</dbReference>
<keyword evidence="12" id="KW-1185">Reference proteome</keyword>
<evidence type="ECO:0000313" key="12">
    <source>
        <dbReference type="Proteomes" id="UP001595848"/>
    </source>
</evidence>
<dbReference type="InterPro" id="IPR014342">
    <property type="entry name" value="Ectoine_EhuC"/>
</dbReference>
<comment type="subcellular location">
    <subcellularLocation>
        <location evidence="1">Cell inner membrane</location>
        <topology evidence="1">Multi-pass membrane protein</topology>
    </subcellularLocation>
    <subcellularLocation>
        <location evidence="9">Cell membrane</location>
        <topology evidence="9">Multi-pass membrane protein</topology>
    </subcellularLocation>
</comment>
<evidence type="ECO:0000256" key="6">
    <source>
        <dbReference type="ARBA" id="ARBA00022970"/>
    </source>
</evidence>
<keyword evidence="4" id="KW-1003">Cell membrane</keyword>
<keyword evidence="7 9" id="KW-1133">Transmembrane helix</keyword>
<protein>
    <submittedName>
        <fullName evidence="11">Ectoine/hydroxyectoine ABC transporter permease subunit EhuC</fullName>
    </submittedName>
</protein>
<dbReference type="Proteomes" id="UP001595848">
    <property type="component" value="Unassembled WGS sequence"/>
</dbReference>
<dbReference type="PANTHER" id="PTHR30614">
    <property type="entry name" value="MEMBRANE COMPONENT OF AMINO ACID ABC TRANSPORTER"/>
    <property type="match status" value="1"/>
</dbReference>
<feature type="transmembrane region" description="Helical" evidence="9">
    <location>
        <begin position="89"/>
        <end position="108"/>
    </location>
</feature>
<evidence type="ECO:0000313" key="11">
    <source>
        <dbReference type="EMBL" id="MFC4200008.1"/>
    </source>
</evidence>
<dbReference type="PANTHER" id="PTHR30614:SF0">
    <property type="entry name" value="L-CYSTINE TRANSPORT SYSTEM PERMEASE PROTEIN TCYL"/>
    <property type="match status" value="1"/>
</dbReference>
<dbReference type="RefSeq" id="WP_217965220.1">
    <property type="nucleotide sequence ID" value="NZ_JAHTBN010000005.1"/>
</dbReference>
<name>A0ABV8NVT3_9BURK</name>
<evidence type="ECO:0000259" key="10">
    <source>
        <dbReference type="PROSITE" id="PS50928"/>
    </source>
</evidence>
<keyword evidence="5 9" id="KW-0812">Transmembrane</keyword>
<evidence type="ECO:0000256" key="5">
    <source>
        <dbReference type="ARBA" id="ARBA00022692"/>
    </source>
</evidence>
<dbReference type="InterPro" id="IPR010065">
    <property type="entry name" value="AA_ABC_transptr_permease_3TM"/>
</dbReference>
<evidence type="ECO:0000256" key="9">
    <source>
        <dbReference type="RuleBase" id="RU363032"/>
    </source>
</evidence>
<feature type="transmembrane region" description="Helical" evidence="9">
    <location>
        <begin position="189"/>
        <end position="208"/>
    </location>
</feature>
<proteinExistence type="inferred from homology"/>
<evidence type="ECO:0000256" key="1">
    <source>
        <dbReference type="ARBA" id="ARBA00004429"/>
    </source>
</evidence>
<dbReference type="NCBIfam" id="TIGR01726">
    <property type="entry name" value="HEQRo_perm_3TM"/>
    <property type="match status" value="1"/>
</dbReference>
<feature type="transmembrane region" description="Helical" evidence="9">
    <location>
        <begin position="56"/>
        <end position="77"/>
    </location>
</feature>
<keyword evidence="3 9" id="KW-0813">Transport</keyword>
<organism evidence="11 12">
    <name type="scientific">Candidimonas humi</name>
    <dbReference type="NCBI Taxonomy" id="683355"/>
    <lineage>
        <taxon>Bacteria</taxon>
        <taxon>Pseudomonadati</taxon>
        <taxon>Pseudomonadota</taxon>
        <taxon>Betaproteobacteria</taxon>
        <taxon>Burkholderiales</taxon>
        <taxon>Alcaligenaceae</taxon>
        <taxon>Candidimonas</taxon>
    </lineage>
</organism>
<dbReference type="CDD" id="cd06261">
    <property type="entry name" value="TM_PBP2"/>
    <property type="match status" value="1"/>
</dbReference>